<organism evidence="1">
    <name type="scientific">Faucicola osloensis</name>
    <name type="common">Moraxella osloensis</name>
    <dbReference type="NCBI Taxonomy" id="34062"/>
    <lineage>
        <taxon>Bacteria</taxon>
        <taxon>Pseudomonadati</taxon>
        <taxon>Pseudomonadota</taxon>
        <taxon>Gammaproteobacteria</taxon>
        <taxon>Moraxellales</taxon>
        <taxon>Moraxellaceae</taxon>
        <taxon>Faucicola</taxon>
    </lineage>
</organism>
<gene>
    <name evidence="1" type="ORF">YHS_11740</name>
</gene>
<reference evidence="1" key="1">
    <citation type="submission" date="2017-11" db="EMBL/GenBank/DDBJ databases">
        <title>Complete Genome Sequence from Moraxella oslensis YHS isolated from human skin.</title>
        <authorList>
            <person name="Lee K."/>
            <person name="Lim J.Y."/>
            <person name="Hwang I."/>
        </authorList>
    </citation>
    <scope>NUCLEOTIDE SEQUENCE</scope>
    <source>
        <strain evidence="1">YHS</strain>
    </source>
</reference>
<accession>A0AAD2PRN0</accession>
<sequence length="85" mass="10008">MKLDDLDNYIALLIPKQQDPYTQDLRDFFYTILNLQDSEFIGFSIPKRPITLLTHDTLKEIFDSYKGKTTKTGYEVKTFIIVKEI</sequence>
<dbReference type="EMBL" id="CP024176">
    <property type="protein sequence ID" value="ATW70729.1"/>
    <property type="molecule type" value="Genomic_DNA"/>
</dbReference>
<name>A0AAD2PRN0_FAUOS</name>
<evidence type="ECO:0000313" key="1">
    <source>
        <dbReference type="EMBL" id="ATW70729.1"/>
    </source>
</evidence>
<protein>
    <submittedName>
        <fullName evidence="1">Uncharacterized protein</fullName>
    </submittedName>
</protein>
<proteinExistence type="predicted"/>
<dbReference type="AlphaFoldDB" id="A0AAD2PRN0"/>